<accession>A0ABN6N9I3</accession>
<keyword evidence="3" id="KW-1185">Reference proteome</keyword>
<evidence type="ECO:0000313" key="2">
    <source>
        <dbReference type="EMBL" id="BDG08632.1"/>
    </source>
</evidence>
<evidence type="ECO:0000256" key="1">
    <source>
        <dbReference type="SAM" id="MobiDB-lite"/>
    </source>
</evidence>
<feature type="compositionally biased region" description="Basic and acidic residues" evidence="1">
    <location>
        <begin position="47"/>
        <end position="60"/>
    </location>
</feature>
<gene>
    <name evidence="2" type="ORF">AMPC_17450</name>
</gene>
<evidence type="ECO:0008006" key="4">
    <source>
        <dbReference type="Google" id="ProtNLM"/>
    </source>
</evidence>
<proteinExistence type="predicted"/>
<evidence type="ECO:0000313" key="3">
    <source>
        <dbReference type="Proteomes" id="UP001162734"/>
    </source>
</evidence>
<sequence>MRGLALLFFVATACASAPGPKPPDESRRVPVNRTAPPELGSAGNRPQSRERQREGEVEWR</sequence>
<protein>
    <recommendedName>
        <fullName evidence="4">Lipoprotein</fullName>
    </recommendedName>
</protein>
<feature type="region of interest" description="Disordered" evidence="1">
    <location>
        <begin position="15"/>
        <end position="60"/>
    </location>
</feature>
<organism evidence="2 3">
    <name type="scientific">Anaeromyxobacter paludicola</name>
    <dbReference type="NCBI Taxonomy" id="2918171"/>
    <lineage>
        <taxon>Bacteria</taxon>
        <taxon>Pseudomonadati</taxon>
        <taxon>Myxococcota</taxon>
        <taxon>Myxococcia</taxon>
        <taxon>Myxococcales</taxon>
        <taxon>Cystobacterineae</taxon>
        <taxon>Anaeromyxobacteraceae</taxon>
        <taxon>Anaeromyxobacter</taxon>
    </lineage>
</organism>
<dbReference type="EMBL" id="AP025592">
    <property type="protein sequence ID" value="BDG08632.1"/>
    <property type="molecule type" value="Genomic_DNA"/>
</dbReference>
<dbReference type="Proteomes" id="UP001162734">
    <property type="component" value="Chromosome"/>
</dbReference>
<reference evidence="3" key="1">
    <citation type="journal article" date="2022" name="Int. J. Syst. Evol. Microbiol.">
        <title>Anaeromyxobacter oryzae sp. nov., Anaeromyxobacter diazotrophicus sp. nov. and Anaeromyxobacter paludicola sp. nov., isolated from paddy soils.</title>
        <authorList>
            <person name="Itoh H."/>
            <person name="Xu Z."/>
            <person name="Mise K."/>
            <person name="Masuda Y."/>
            <person name="Ushijima N."/>
            <person name="Hayakawa C."/>
            <person name="Shiratori Y."/>
            <person name="Senoo K."/>
        </authorList>
    </citation>
    <scope>NUCLEOTIDE SEQUENCE [LARGE SCALE GENOMIC DNA]</scope>
    <source>
        <strain evidence="3">Red630</strain>
    </source>
</reference>
<name>A0ABN6N9I3_9BACT</name>